<comment type="subcellular location">
    <subcellularLocation>
        <location evidence="1">Membrane</location>
        <topology evidence="1">Multi-pass membrane protein</topology>
    </subcellularLocation>
</comment>
<name>A0A7S1J9Q0_9EUGL</name>
<proteinExistence type="predicted"/>
<evidence type="ECO:0000313" key="6">
    <source>
        <dbReference type="EMBL" id="CAD9036716.1"/>
    </source>
</evidence>
<dbReference type="InterPro" id="IPR003689">
    <property type="entry name" value="ZIP"/>
</dbReference>
<gene>
    <name evidence="6" type="ORF">EGYM00392_LOCUS47873</name>
</gene>
<evidence type="ECO:0000256" key="1">
    <source>
        <dbReference type="ARBA" id="ARBA00004141"/>
    </source>
</evidence>
<evidence type="ECO:0000256" key="4">
    <source>
        <dbReference type="ARBA" id="ARBA00023136"/>
    </source>
</evidence>
<feature type="transmembrane region" description="Helical" evidence="5">
    <location>
        <begin position="12"/>
        <end position="34"/>
    </location>
</feature>
<protein>
    <recommendedName>
        <fullName evidence="7">Zinc/iron permease</fullName>
    </recommendedName>
</protein>
<evidence type="ECO:0000256" key="5">
    <source>
        <dbReference type="SAM" id="Phobius"/>
    </source>
</evidence>
<evidence type="ECO:0000256" key="2">
    <source>
        <dbReference type="ARBA" id="ARBA00022692"/>
    </source>
</evidence>
<dbReference type="AlphaFoldDB" id="A0A7S1J9Q0"/>
<reference evidence="6" key="1">
    <citation type="submission" date="2021-01" db="EMBL/GenBank/DDBJ databases">
        <authorList>
            <person name="Corre E."/>
            <person name="Pelletier E."/>
            <person name="Niang G."/>
            <person name="Scheremetjew M."/>
            <person name="Finn R."/>
            <person name="Kale V."/>
            <person name="Holt S."/>
            <person name="Cochrane G."/>
            <person name="Meng A."/>
            <person name="Brown T."/>
            <person name="Cohen L."/>
        </authorList>
    </citation>
    <scope>NUCLEOTIDE SEQUENCE</scope>
    <source>
        <strain evidence="6">NIES-381</strain>
    </source>
</reference>
<feature type="transmembrane region" description="Helical" evidence="5">
    <location>
        <begin position="88"/>
        <end position="107"/>
    </location>
</feature>
<dbReference type="Pfam" id="PF02535">
    <property type="entry name" value="Zip"/>
    <property type="match status" value="1"/>
</dbReference>
<keyword evidence="2 5" id="KW-0812">Transmembrane</keyword>
<dbReference type="PANTHER" id="PTHR11040:SF140">
    <property type="entry name" value="ZRT (ZRT), IRT- (IRT-) LIKE PROTEIN TRANSPORTER"/>
    <property type="match status" value="1"/>
</dbReference>
<feature type="transmembrane region" description="Helical" evidence="5">
    <location>
        <begin position="266"/>
        <end position="284"/>
    </location>
</feature>
<sequence length="285" mass="30186">MHGPVPIDEDHTVLLAKLLACIVIFLMGLGAGLPPIMTSKSGNEEYLSLANTFAAGVFLAVSLCHLLPEAAEEIEHQHADINERFPIAFILCLLGFVIILTIERVIFSAHGHGHSHGHGNHHSVTTSLIDAENERGVAVPVSPISGYVLLLALSIHGTTEGMALGLQDEMGVDNPILIAIVAHKWAESMALGIAFSPLPQRQAVGLITTFSLSTPIGVLLGILLSKVLSPLAVSYVMALAAGSFVYIGACEVVSEEFQQGQDNGKRLGCFIVGIVTMILLKGFTD</sequence>
<evidence type="ECO:0008006" key="7">
    <source>
        <dbReference type="Google" id="ProtNLM"/>
    </source>
</evidence>
<accession>A0A7S1J9Q0</accession>
<dbReference type="GO" id="GO:0005385">
    <property type="term" value="F:zinc ion transmembrane transporter activity"/>
    <property type="evidence" value="ECO:0007669"/>
    <property type="project" value="TreeGrafter"/>
</dbReference>
<keyword evidence="4 5" id="KW-0472">Membrane</keyword>
<feature type="transmembrane region" description="Helical" evidence="5">
    <location>
        <begin position="176"/>
        <end position="196"/>
    </location>
</feature>
<evidence type="ECO:0000256" key="3">
    <source>
        <dbReference type="ARBA" id="ARBA00022989"/>
    </source>
</evidence>
<dbReference type="GO" id="GO:0016020">
    <property type="term" value="C:membrane"/>
    <property type="evidence" value="ECO:0007669"/>
    <property type="project" value="UniProtKB-SubCell"/>
</dbReference>
<feature type="transmembrane region" description="Helical" evidence="5">
    <location>
        <begin position="231"/>
        <end position="254"/>
    </location>
</feature>
<dbReference type="EMBL" id="HBGA01129372">
    <property type="protein sequence ID" value="CAD9036716.1"/>
    <property type="molecule type" value="Transcribed_RNA"/>
</dbReference>
<dbReference type="PANTHER" id="PTHR11040">
    <property type="entry name" value="ZINC/IRON TRANSPORTER"/>
    <property type="match status" value="1"/>
</dbReference>
<keyword evidence="3 5" id="KW-1133">Transmembrane helix</keyword>
<feature type="transmembrane region" description="Helical" evidence="5">
    <location>
        <begin position="203"/>
        <end position="225"/>
    </location>
</feature>
<feature type="transmembrane region" description="Helical" evidence="5">
    <location>
        <begin position="46"/>
        <end position="68"/>
    </location>
</feature>
<organism evidence="6">
    <name type="scientific">Eutreptiella gymnastica</name>
    <dbReference type="NCBI Taxonomy" id="73025"/>
    <lineage>
        <taxon>Eukaryota</taxon>
        <taxon>Discoba</taxon>
        <taxon>Euglenozoa</taxon>
        <taxon>Euglenida</taxon>
        <taxon>Spirocuta</taxon>
        <taxon>Euglenophyceae</taxon>
        <taxon>Eutreptiales</taxon>
        <taxon>Eutreptiaceae</taxon>
        <taxon>Eutreptiella</taxon>
    </lineage>
</organism>